<dbReference type="InterPro" id="IPR027417">
    <property type="entry name" value="P-loop_NTPase"/>
</dbReference>
<dbReference type="AlphaFoldDB" id="A0A1T1HEW5"/>
<evidence type="ECO:0000256" key="2">
    <source>
        <dbReference type="ARBA" id="ARBA00022679"/>
    </source>
</evidence>
<comment type="similarity">
    <text evidence="1 8">Belongs to the cytidylate kinase family. Type 1 subfamily.</text>
</comment>
<accession>A0A1T1HEW5</accession>
<dbReference type="GO" id="GO:0005737">
    <property type="term" value="C:cytoplasm"/>
    <property type="evidence" value="ECO:0007669"/>
    <property type="project" value="UniProtKB-SubCell"/>
</dbReference>
<keyword evidence="5 8" id="KW-0067">ATP-binding</keyword>
<evidence type="ECO:0000256" key="7">
    <source>
        <dbReference type="ARBA" id="ARBA00048478"/>
    </source>
</evidence>
<dbReference type="InterPro" id="IPR003136">
    <property type="entry name" value="Cytidylate_kin"/>
</dbReference>
<evidence type="ECO:0000256" key="6">
    <source>
        <dbReference type="ARBA" id="ARBA00047615"/>
    </source>
</evidence>
<evidence type="ECO:0000256" key="5">
    <source>
        <dbReference type="ARBA" id="ARBA00022840"/>
    </source>
</evidence>
<keyword evidence="2 8" id="KW-0808">Transferase</keyword>
<evidence type="ECO:0000313" key="11">
    <source>
        <dbReference type="Proteomes" id="UP000190064"/>
    </source>
</evidence>
<name>A0A1T1HEW5_OCELI</name>
<dbReference type="NCBIfam" id="TIGR00017">
    <property type="entry name" value="cmk"/>
    <property type="match status" value="1"/>
</dbReference>
<keyword evidence="3 8" id="KW-0547">Nucleotide-binding</keyword>
<reference evidence="10" key="1">
    <citation type="submission" date="2017-02" db="EMBL/GenBank/DDBJ databases">
        <title>Draft Genome Sequence of the Salt Water Bacterium Oceanospirillum linum ATCC 11336.</title>
        <authorList>
            <person name="Trachtenberg A.M."/>
            <person name="Carney J.G."/>
            <person name="Linnane J.D."/>
            <person name="Rheaume B.A."/>
            <person name="Pitts N.L."/>
            <person name="Mykles D.L."/>
            <person name="Maclea K.S."/>
        </authorList>
    </citation>
    <scope>NUCLEOTIDE SEQUENCE [LARGE SCALE GENOMIC DNA]</scope>
    <source>
        <strain evidence="10">ATCC 11336</strain>
    </source>
</reference>
<dbReference type="EMBL" id="MTSD02000001">
    <property type="protein sequence ID" value="OOV88401.1"/>
    <property type="molecule type" value="Genomic_DNA"/>
</dbReference>
<dbReference type="GO" id="GO:0005524">
    <property type="term" value="F:ATP binding"/>
    <property type="evidence" value="ECO:0007669"/>
    <property type="project" value="UniProtKB-UniRule"/>
</dbReference>
<dbReference type="GO" id="GO:0036431">
    <property type="term" value="F:dCMP kinase activity"/>
    <property type="evidence" value="ECO:0007669"/>
    <property type="project" value="InterPro"/>
</dbReference>
<evidence type="ECO:0000313" key="10">
    <source>
        <dbReference type="EMBL" id="OOV88401.1"/>
    </source>
</evidence>
<dbReference type="GO" id="GO:0036430">
    <property type="term" value="F:CMP kinase activity"/>
    <property type="evidence" value="ECO:0007669"/>
    <property type="project" value="RHEA"/>
</dbReference>
<dbReference type="CDD" id="cd02020">
    <property type="entry name" value="CMPK"/>
    <property type="match status" value="1"/>
</dbReference>
<evidence type="ECO:0000256" key="4">
    <source>
        <dbReference type="ARBA" id="ARBA00022777"/>
    </source>
</evidence>
<keyword evidence="4 8" id="KW-0418">Kinase</keyword>
<dbReference type="SUPFAM" id="SSF52540">
    <property type="entry name" value="P-loop containing nucleoside triphosphate hydrolases"/>
    <property type="match status" value="1"/>
</dbReference>
<protein>
    <recommendedName>
        <fullName evidence="8">Cytidylate kinase</fullName>
        <shortName evidence="8">CK</shortName>
        <ecNumber evidence="8">2.7.4.25</ecNumber>
    </recommendedName>
    <alternativeName>
        <fullName evidence="8">Cytidine monophosphate kinase</fullName>
        <shortName evidence="8">CMP kinase</shortName>
    </alternativeName>
</protein>
<dbReference type="EC" id="2.7.4.25" evidence="8"/>
<comment type="subcellular location">
    <subcellularLocation>
        <location evidence="8">Cytoplasm</location>
    </subcellularLocation>
</comment>
<evidence type="ECO:0000256" key="3">
    <source>
        <dbReference type="ARBA" id="ARBA00022741"/>
    </source>
</evidence>
<dbReference type="Gene3D" id="3.40.50.300">
    <property type="entry name" value="P-loop containing nucleotide triphosphate hydrolases"/>
    <property type="match status" value="1"/>
</dbReference>
<comment type="caution">
    <text evidence="10">The sequence shown here is derived from an EMBL/GenBank/DDBJ whole genome shotgun (WGS) entry which is preliminary data.</text>
</comment>
<dbReference type="Proteomes" id="UP000190064">
    <property type="component" value="Unassembled WGS sequence"/>
</dbReference>
<dbReference type="RefSeq" id="WP_077242836.1">
    <property type="nucleotide sequence ID" value="NZ_FXTS01000001.1"/>
</dbReference>
<dbReference type="GO" id="GO:0006220">
    <property type="term" value="P:pyrimidine nucleotide metabolic process"/>
    <property type="evidence" value="ECO:0007669"/>
    <property type="project" value="UniProtKB-UniRule"/>
</dbReference>
<proteinExistence type="inferred from homology"/>
<organism evidence="10 11">
    <name type="scientific">Oceanospirillum linum</name>
    <dbReference type="NCBI Taxonomy" id="966"/>
    <lineage>
        <taxon>Bacteria</taxon>
        <taxon>Pseudomonadati</taxon>
        <taxon>Pseudomonadota</taxon>
        <taxon>Gammaproteobacteria</taxon>
        <taxon>Oceanospirillales</taxon>
        <taxon>Oceanospirillaceae</taxon>
        <taxon>Oceanospirillum</taxon>
    </lineage>
</organism>
<dbReference type="InterPro" id="IPR011994">
    <property type="entry name" value="Cytidylate_kinase_dom"/>
</dbReference>
<evidence type="ECO:0000256" key="1">
    <source>
        <dbReference type="ARBA" id="ARBA00009427"/>
    </source>
</evidence>
<evidence type="ECO:0000259" key="9">
    <source>
        <dbReference type="Pfam" id="PF02224"/>
    </source>
</evidence>
<feature type="domain" description="Cytidylate kinase" evidence="9">
    <location>
        <begin position="8"/>
        <end position="223"/>
    </location>
</feature>
<comment type="catalytic activity">
    <reaction evidence="7 8">
        <text>CMP + ATP = CDP + ADP</text>
        <dbReference type="Rhea" id="RHEA:11600"/>
        <dbReference type="ChEBI" id="CHEBI:30616"/>
        <dbReference type="ChEBI" id="CHEBI:58069"/>
        <dbReference type="ChEBI" id="CHEBI:60377"/>
        <dbReference type="ChEBI" id="CHEBI:456216"/>
        <dbReference type="EC" id="2.7.4.25"/>
    </reaction>
</comment>
<sequence length="228" mass="24345">MSKAAPVITLDGPGGAGKGTISQIIAGKLGWHLLDSGALYRLTALGAERKGVAFDDEAALAEVARNLDIAFLPGAENEPVSVMLDGEEVSKAIRTEATGNNASIVAALTPVRDALLQRQRDFRQSPGVVGDGRDMGTVVFTDAPLKIYLTASADERARRRVKQLQEKGIDAKFQAILSEIQTRDERDMNRDVAPLKPADDAITLDTTDMSIPEVVAQIIDLAKARALV</sequence>
<feature type="binding site" evidence="8">
    <location>
        <begin position="12"/>
        <end position="20"/>
    </location>
    <ligand>
        <name>ATP</name>
        <dbReference type="ChEBI" id="CHEBI:30616"/>
    </ligand>
</feature>
<evidence type="ECO:0000256" key="8">
    <source>
        <dbReference type="HAMAP-Rule" id="MF_00238"/>
    </source>
</evidence>
<gene>
    <name evidence="8" type="primary">cmk</name>
    <name evidence="10" type="ORF">BTA35_0202500</name>
</gene>
<dbReference type="HAMAP" id="MF_00238">
    <property type="entry name" value="Cytidyl_kinase_type1"/>
    <property type="match status" value="1"/>
</dbReference>
<comment type="catalytic activity">
    <reaction evidence="6 8">
        <text>dCMP + ATP = dCDP + ADP</text>
        <dbReference type="Rhea" id="RHEA:25094"/>
        <dbReference type="ChEBI" id="CHEBI:30616"/>
        <dbReference type="ChEBI" id="CHEBI:57566"/>
        <dbReference type="ChEBI" id="CHEBI:58593"/>
        <dbReference type="ChEBI" id="CHEBI:456216"/>
        <dbReference type="EC" id="2.7.4.25"/>
    </reaction>
</comment>
<dbReference type="Pfam" id="PF02224">
    <property type="entry name" value="Cytidylate_kin"/>
    <property type="match status" value="1"/>
</dbReference>
<dbReference type="STRING" id="966.BTA35_0202500"/>
<keyword evidence="11" id="KW-1185">Reference proteome</keyword>
<keyword evidence="8" id="KW-0963">Cytoplasm</keyword>